<organism evidence="2 3">
    <name type="scientific">Heterobasidion irregulare (strain TC 32-1)</name>
    <dbReference type="NCBI Taxonomy" id="747525"/>
    <lineage>
        <taxon>Eukaryota</taxon>
        <taxon>Fungi</taxon>
        <taxon>Dikarya</taxon>
        <taxon>Basidiomycota</taxon>
        <taxon>Agaricomycotina</taxon>
        <taxon>Agaricomycetes</taxon>
        <taxon>Russulales</taxon>
        <taxon>Bondarzewiaceae</taxon>
        <taxon>Heterobasidion</taxon>
        <taxon>Heterobasidion annosum species complex</taxon>
    </lineage>
</organism>
<dbReference type="KEGG" id="hir:HETIRDRAFT_426277"/>
<name>W4KBI2_HETIT</name>
<dbReference type="Proteomes" id="UP000030671">
    <property type="component" value="Unassembled WGS sequence"/>
</dbReference>
<reference evidence="2 3" key="1">
    <citation type="journal article" date="2012" name="New Phytol.">
        <title>Insight into trade-off between wood decay and parasitism from the genome of a fungal forest pathogen.</title>
        <authorList>
            <person name="Olson A."/>
            <person name="Aerts A."/>
            <person name="Asiegbu F."/>
            <person name="Belbahri L."/>
            <person name="Bouzid O."/>
            <person name="Broberg A."/>
            <person name="Canback B."/>
            <person name="Coutinho P.M."/>
            <person name="Cullen D."/>
            <person name="Dalman K."/>
            <person name="Deflorio G."/>
            <person name="van Diepen L.T."/>
            <person name="Dunand C."/>
            <person name="Duplessis S."/>
            <person name="Durling M."/>
            <person name="Gonthier P."/>
            <person name="Grimwood J."/>
            <person name="Fossdal C.G."/>
            <person name="Hansson D."/>
            <person name="Henrissat B."/>
            <person name="Hietala A."/>
            <person name="Himmelstrand K."/>
            <person name="Hoffmeister D."/>
            <person name="Hogberg N."/>
            <person name="James T.Y."/>
            <person name="Karlsson M."/>
            <person name="Kohler A."/>
            <person name="Kues U."/>
            <person name="Lee Y.H."/>
            <person name="Lin Y.C."/>
            <person name="Lind M."/>
            <person name="Lindquist E."/>
            <person name="Lombard V."/>
            <person name="Lucas S."/>
            <person name="Lunden K."/>
            <person name="Morin E."/>
            <person name="Murat C."/>
            <person name="Park J."/>
            <person name="Raffaello T."/>
            <person name="Rouze P."/>
            <person name="Salamov A."/>
            <person name="Schmutz J."/>
            <person name="Solheim H."/>
            <person name="Stahlberg J."/>
            <person name="Velez H."/>
            <person name="de Vries R.P."/>
            <person name="Wiebenga A."/>
            <person name="Woodward S."/>
            <person name="Yakovlev I."/>
            <person name="Garbelotto M."/>
            <person name="Martin F."/>
            <person name="Grigoriev I.V."/>
            <person name="Stenlid J."/>
        </authorList>
    </citation>
    <scope>NUCLEOTIDE SEQUENCE [LARGE SCALE GENOMIC DNA]</scope>
    <source>
        <strain evidence="2 3">TC 32-1</strain>
    </source>
</reference>
<gene>
    <name evidence="2" type="ORF">HETIRDRAFT_426277</name>
</gene>
<dbReference type="InParanoid" id="W4KBI2"/>
<evidence type="ECO:0000313" key="3">
    <source>
        <dbReference type="Proteomes" id="UP000030671"/>
    </source>
</evidence>
<dbReference type="RefSeq" id="XP_009545041.1">
    <property type="nucleotide sequence ID" value="XM_009546746.1"/>
</dbReference>
<evidence type="ECO:0000313" key="2">
    <source>
        <dbReference type="EMBL" id="ETW82710.1"/>
    </source>
</evidence>
<protein>
    <submittedName>
        <fullName evidence="2">Uncharacterized protein</fullName>
    </submittedName>
</protein>
<dbReference type="GeneID" id="20674103"/>
<dbReference type="EMBL" id="KI925457">
    <property type="protein sequence ID" value="ETW82710.1"/>
    <property type="molecule type" value="Genomic_DNA"/>
</dbReference>
<accession>W4KBI2</accession>
<proteinExistence type="predicted"/>
<keyword evidence="3" id="KW-1185">Reference proteome</keyword>
<dbReference type="AlphaFoldDB" id="W4KBI2"/>
<dbReference type="HOGENOM" id="CLU_1447868_0_0_1"/>
<feature type="region of interest" description="Disordered" evidence="1">
    <location>
        <begin position="1"/>
        <end position="36"/>
    </location>
</feature>
<evidence type="ECO:0000256" key="1">
    <source>
        <dbReference type="SAM" id="MobiDB-lite"/>
    </source>
</evidence>
<sequence length="187" mass="19762">MTVNSSERLCGGLNAKSAPDKWLRSPNGSGSGRMTVPERQALGAGDVLDKFRCKLSQINLKTTIHHSGLESLTCNCQPANPNQCTCHGQHLLTKFGSASLESLLLHEGWLVTKGRLVPEVDGTMGSVGKSWVVAGGRSSNRVVGVDMSFVEPMLGALGDEEILTFGSEIPAALIGNSKLFKSIANVA</sequence>